<dbReference type="PANTHER" id="PTHR23092">
    <property type="entry name" value="POLY(A) RNA POLYMERASE"/>
    <property type="match status" value="1"/>
</dbReference>
<dbReference type="SUPFAM" id="SSF81631">
    <property type="entry name" value="PAP/OAS1 substrate-binding domain"/>
    <property type="match status" value="1"/>
</dbReference>
<dbReference type="GO" id="GO:0031123">
    <property type="term" value="P:RNA 3'-end processing"/>
    <property type="evidence" value="ECO:0007669"/>
    <property type="project" value="TreeGrafter"/>
</dbReference>
<dbReference type="InterPro" id="IPR054708">
    <property type="entry name" value="MTPAP-like_central"/>
</dbReference>
<dbReference type="CDD" id="cd05402">
    <property type="entry name" value="NT_PAP_TUTase"/>
    <property type="match status" value="1"/>
</dbReference>
<comment type="caution">
    <text evidence="8">The sequence shown here is derived from an EMBL/GenBank/DDBJ whole genome shotgun (WGS) entry which is preliminary data.</text>
</comment>
<feature type="compositionally biased region" description="Basic and acidic residues" evidence="5">
    <location>
        <begin position="543"/>
        <end position="572"/>
    </location>
</feature>
<evidence type="ECO:0000259" key="6">
    <source>
        <dbReference type="Pfam" id="PF03828"/>
    </source>
</evidence>
<dbReference type="Pfam" id="PF03828">
    <property type="entry name" value="PAP_assoc"/>
    <property type="match status" value="1"/>
</dbReference>
<organism evidence="8 9">
    <name type="scientific">Phanerochaete sordida</name>
    <dbReference type="NCBI Taxonomy" id="48140"/>
    <lineage>
        <taxon>Eukaryota</taxon>
        <taxon>Fungi</taxon>
        <taxon>Dikarya</taxon>
        <taxon>Basidiomycota</taxon>
        <taxon>Agaricomycotina</taxon>
        <taxon>Agaricomycetes</taxon>
        <taxon>Polyporales</taxon>
        <taxon>Phanerochaetaceae</taxon>
        <taxon>Phanerochaete</taxon>
    </lineage>
</organism>
<feature type="region of interest" description="Disordered" evidence="5">
    <location>
        <begin position="92"/>
        <end position="126"/>
    </location>
</feature>
<feature type="compositionally biased region" description="Low complexity" evidence="5">
    <location>
        <begin position="523"/>
        <end position="534"/>
    </location>
</feature>
<protein>
    <recommendedName>
        <fullName evidence="2">polynucleotide adenylyltransferase</fullName>
        <ecNumber evidence="2">2.7.7.19</ecNumber>
    </recommendedName>
</protein>
<feature type="compositionally biased region" description="Basic and acidic residues" evidence="5">
    <location>
        <begin position="106"/>
        <end position="126"/>
    </location>
</feature>
<dbReference type="AlphaFoldDB" id="A0A9P3LAI5"/>
<dbReference type="Pfam" id="PF22600">
    <property type="entry name" value="MTPAP-like_central"/>
    <property type="match status" value="1"/>
</dbReference>
<dbReference type="EC" id="2.7.7.19" evidence="2"/>
<dbReference type="GO" id="GO:0010605">
    <property type="term" value="P:negative regulation of macromolecule metabolic process"/>
    <property type="evidence" value="ECO:0007669"/>
    <property type="project" value="UniProtKB-ARBA"/>
</dbReference>
<dbReference type="Proteomes" id="UP000703269">
    <property type="component" value="Unassembled WGS sequence"/>
</dbReference>
<dbReference type="Gene3D" id="3.30.460.10">
    <property type="entry name" value="Beta Polymerase, domain 2"/>
    <property type="match status" value="1"/>
</dbReference>
<reference evidence="8 9" key="1">
    <citation type="submission" date="2021-08" db="EMBL/GenBank/DDBJ databases">
        <title>Draft Genome Sequence of Phanerochaete sordida strain YK-624.</title>
        <authorList>
            <person name="Mori T."/>
            <person name="Dohra H."/>
            <person name="Suzuki T."/>
            <person name="Kawagishi H."/>
            <person name="Hirai H."/>
        </authorList>
    </citation>
    <scope>NUCLEOTIDE SEQUENCE [LARGE SCALE GENOMIC DNA]</scope>
    <source>
        <strain evidence="8 9">YK-624</strain>
    </source>
</reference>
<dbReference type="InterPro" id="IPR002058">
    <property type="entry name" value="PAP_assoc"/>
</dbReference>
<keyword evidence="3" id="KW-0479">Metal-binding</keyword>
<feature type="compositionally biased region" description="Acidic residues" evidence="5">
    <location>
        <begin position="592"/>
        <end position="602"/>
    </location>
</feature>
<keyword evidence="4" id="KW-0460">Magnesium</keyword>
<feature type="compositionally biased region" description="Acidic residues" evidence="5">
    <location>
        <begin position="92"/>
        <end position="103"/>
    </location>
</feature>
<dbReference type="GO" id="GO:0003729">
    <property type="term" value="F:mRNA binding"/>
    <property type="evidence" value="ECO:0007669"/>
    <property type="project" value="TreeGrafter"/>
</dbReference>
<name>A0A9P3LAI5_9APHY</name>
<comment type="similarity">
    <text evidence="1">Belongs to the DNA polymerase type-B-like family.</text>
</comment>
<feature type="compositionally biased region" description="Basic residues" evidence="5">
    <location>
        <begin position="26"/>
        <end position="39"/>
    </location>
</feature>
<proteinExistence type="inferred from homology"/>
<dbReference type="GO" id="GO:0031499">
    <property type="term" value="C:TRAMP complex"/>
    <property type="evidence" value="ECO:0007669"/>
    <property type="project" value="TreeGrafter"/>
</dbReference>
<accession>A0A9P3LAI5</accession>
<evidence type="ECO:0000313" key="9">
    <source>
        <dbReference type="Proteomes" id="UP000703269"/>
    </source>
</evidence>
<feature type="region of interest" description="Disordered" evidence="5">
    <location>
        <begin position="512"/>
        <end position="646"/>
    </location>
</feature>
<dbReference type="GO" id="GO:0043634">
    <property type="term" value="P:polyadenylation-dependent ncRNA catabolic process"/>
    <property type="evidence" value="ECO:0007669"/>
    <property type="project" value="TreeGrafter"/>
</dbReference>
<evidence type="ECO:0000256" key="2">
    <source>
        <dbReference type="ARBA" id="ARBA00012388"/>
    </source>
</evidence>
<keyword evidence="9" id="KW-1185">Reference proteome</keyword>
<gene>
    <name evidence="8" type="ORF">PsYK624_031110</name>
</gene>
<feature type="region of interest" description="Disordered" evidence="5">
    <location>
        <begin position="1"/>
        <end position="80"/>
    </location>
</feature>
<dbReference type="GO" id="GO:1990817">
    <property type="term" value="F:poly(A) RNA polymerase activity"/>
    <property type="evidence" value="ECO:0007669"/>
    <property type="project" value="UniProtKB-EC"/>
</dbReference>
<dbReference type="EMBL" id="BPQB01000005">
    <property type="protein sequence ID" value="GJE87028.1"/>
    <property type="molecule type" value="Genomic_DNA"/>
</dbReference>
<dbReference type="GO" id="GO:0046872">
    <property type="term" value="F:metal ion binding"/>
    <property type="evidence" value="ECO:0007669"/>
    <property type="project" value="UniProtKB-KW"/>
</dbReference>
<dbReference type="OrthoDB" id="273917at2759"/>
<dbReference type="GO" id="GO:0005730">
    <property type="term" value="C:nucleolus"/>
    <property type="evidence" value="ECO:0007669"/>
    <property type="project" value="TreeGrafter"/>
</dbReference>
<evidence type="ECO:0000256" key="1">
    <source>
        <dbReference type="ARBA" id="ARBA00008593"/>
    </source>
</evidence>
<dbReference type="SUPFAM" id="SSF81301">
    <property type="entry name" value="Nucleotidyltransferase"/>
    <property type="match status" value="1"/>
</dbReference>
<evidence type="ECO:0000256" key="3">
    <source>
        <dbReference type="ARBA" id="ARBA00022723"/>
    </source>
</evidence>
<sequence length="657" mass="72541">MVASPKSQTERTDSTPSSRSGSVSKGKVKSRRSKDHKRKRDAEAGPSKAGSVEPAVEAGPSTVTVKDDKAPQPADATFGEQDFIEFTFSDAEAEEEQEVEEVPAQEGDKGKGKARDYEGPGHKRKYDEIDDASVGRRRMVDAATLKRAPWAADVDWENCNNVAEMLHKEVDAFVKYISPTPVEDEIRSLVVESISRAVSKAFPDAKVLPFGSYETKLYLPLGDIDLVIESQSMAYSNKVNVLQALATTVKRAGITDKVTIIAKAKVPIIKFVTRHGRFSVDISINQMNGVKAGEMVRRFLDHIPALRALVLITKSFLSQRSMNEVFTGGLGSYSIVCLAISFLQMHPKIRRGEIDPSKNLGVLVMEFFELYGCYFNYREVGISVRDGGSYYNKAQRGWADYRSPFLLSIEDPGDPSNDISRGSFGIVKVRTTLAGAYSIMTAATYVHAGYINARREGRYVSLSSHKNPEDMSILASVMGVTQETINHRRLVQELHDSKVLHKMLGVDPATEVHFKPATPPAGTPAASTSSARAAKQSVQSAWEHADAENDATHRRDAEPEVEESRYGIDKRQPPAKRRRVGSEIDAHTVYTTDDDESESEDEDRPRDRRGGDVLVHTVGSDSDTGKEEAEYDLASLPPKSEKAERTRSYWLSKGVVM</sequence>
<evidence type="ECO:0000256" key="4">
    <source>
        <dbReference type="ARBA" id="ARBA00022842"/>
    </source>
</evidence>
<dbReference type="InterPro" id="IPR043519">
    <property type="entry name" value="NT_sf"/>
</dbReference>
<feature type="domain" description="Poly(A) RNA polymerase mitochondrial-like central palm" evidence="7">
    <location>
        <begin position="166"/>
        <end position="299"/>
    </location>
</feature>
<evidence type="ECO:0000259" key="7">
    <source>
        <dbReference type="Pfam" id="PF22600"/>
    </source>
</evidence>
<evidence type="ECO:0000313" key="8">
    <source>
        <dbReference type="EMBL" id="GJE87028.1"/>
    </source>
</evidence>
<dbReference type="Gene3D" id="1.10.1410.10">
    <property type="match status" value="1"/>
</dbReference>
<dbReference type="PANTHER" id="PTHR23092:SF15">
    <property type="entry name" value="INACTIVE NON-CANONICAL POLY(A) RNA POLYMERASE PROTEIN TRF4-2-RELATED"/>
    <property type="match status" value="1"/>
</dbReference>
<evidence type="ECO:0000256" key="5">
    <source>
        <dbReference type="SAM" id="MobiDB-lite"/>
    </source>
</evidence>
<dbReference type="FunFam" id="1.10.1410.10:FF:000003">
    <property type="entry name" value="non-canonical poly(A) RNA polymerase PAPD7"/>
    <property type="match status" value="1"/>
</dbReference>
<feature type="domain" description="PAP-associated" evidence="6">
    <location>
        <begin position="359"/>
        <end position="417"/>
    </location>
</feature>
<dbReference type="InterPro" id="IPR045862">
    <property type="entry name" value="Trf4-like"/>
</dbReference>